<dbReference type="Proteomes" id="UP000419743">
    <property type="component" value="Unassembled WGS sequence"/>
</dbReference>
<dbReference type="AlphaFoldDB" id="A0A7M4DI01"/>
<feature type="domain" description="Glycosyl hydrolase family 95 N-terminal" evidence="1">
    <location>
        <begin position="24"/>
        <end position="289"/>
    </location>
</feature>
<reference evidence="4 5" key="1">
    <citation type="submission" date="2019-11" db="EMBL/GenBank/DDBJ databases">
        <authorList>
            <person name="Criscuolo A."/>
        </authorList>
    </citation>
    <scope>NUCLEOTIDE SEQUENCE [LARGE SCALE GENOMIC DNA]</scope>
    <source>
        <strain evidence="4">CIP111667</strain>
    </source>
</reference>
<dbReference type="EMBL" id="CACRYJ010000024">
    <property type="protein sequence ID" value="VZO36548.1"/>
    <property type="molecule type" value="Genomic_DNA"/>
</dbReference>
<sequence>MSSVFSSEVPPSRATPSAHPVHRLEFASPAAEWVEAVPLGNGRLGAMLYGRAEQELIWLSEGSVWSGPGRRPEPHPVTADVARAAIAASRAAVAAGDHVAAEEALHALQHSYPQSFQPLARLRRTVGAPAPEPAPQAEVVPAQDGVDDSAGADAGYARGLDLHSAVAWTRAAGVDQRAFVSAPHQVLVVEVSASERPVSFVLDSPLRLEHAVADGAEAWAVLRAPDDVVPAYQRESDPVRWASDPRGVQAAVAMRAIGGAVRSRATPDGVVLEVSGDATLILAVRTTFTRLGDDPEPDVTTALAQARRLCRDAVATGVDRLHGDHVAAHAELYDRAELRLGTGPEPAVDISADTDALLDAVADGDGARAGVAPELLALLFQYGRYLLISSSRPGGTPANLQGIWNQQLQPPWSSDFTMNINLEMNYWLAETTGLRECAEPLFDLVEAFAERGREPAERIYGSSGWVAHHASDIWAFADPMGDGTHDPAWAFWPFAGVWLTTHLVDRVTFERDDAAARRFFPVLCGAARFVLDWLEPRPDGTLGTSPSTSPENRFVVPGTDRACSVAADSTMDLELSRHLLRSLLRVADDYRLRDDAADLCQEAEAALPRIAEAGVDGDGLLREWADLDRMADPHHRHIAHLVGVHPTDAPPSASLAAAASRSLDARGDEGTGWSLAWKTAMRARLHEPEAVGRLLDLFVRRNIEIEPGPGGGRWRGGLYRNLFSAHPPFQIDGNLGVVAALAECLVQSHAGYLELLPALPPDLPDGEVRGLHARGGLVVDLQWRAGELTEARITSGQDSPRTVRVVLGSLERLLDLPPGQTLRLTTTDISQERAS</sequence>
<dbReference type="InterPro" id="IPR049053">
    <property type="entry name" value="AFCA-like_C"/>
</dbReference>
<dbReference type="InterPro" id="IPR027414">
    <property type="entry name" value="GH95_N_dom"/>
</dbReference>
<dbReference type="InterPro" id="IPR008928">
    <property type="entry name" value="6-hairpin_glycosidase_sf"/>
</dbReference>
<organism evidence="4 5">
    <name type="scientific">Occultella aeris</name>
    <dbReference type="NCBI Taxonomy" id="2761496"/>
    <lineage>
        <taxon>Bacteria</taxon>
        <taxon>Bacillati</taxon>
        <taxon>Actinomycetota</taxon>
        <taxon>Actinomycetes</taxon>
        <taxon>Micrococcales</taxon>
        <taxon>Ruaniaceae</taxon>
        <taxon>Occultella</taxon>
    </lineage>
</organism>
<name>A0A7M4DI01_9MICO</name>
<accession>A0A7M4DI01</accession>
<comment type="caution">
    <text evidence="4">The sequence shown here is derived from an EMBL/GenBank/DDBJ whole genome shotgun (WGS) entry which is preliminary data.</text>
</comment>
<proteinExistence type="predicted"/>
<dbReference type="InterPro" id="IPR054363">
    <property type="entry name" value="GH95_cat"/>
</dbReference>
<dbReference type="Pfam" id="PF14498">
    <property type="entry name" value="Glyco_hyd_65N_2"/>
    <property type="match status" value="1"/>
</dbReference>
<evidence type="ECO:0000259" key="1">
    <source>
        <dbReference type="Pfam" id="PF14498"/>
    </source>
</evidence>
<dbReference type="PANTHER" id="PTHR31084:SF0">
    <property type="entry name" value="ALPHA-L-FUCOSIDASE 2"/>
    <property type="match status" value="1"/>
</dbReference>
<feature type="domain" description="Glycosyl hydrolase family 95 catalytic" evidence="3">
    <location>
        <begin position="318"/>
        <end position="745"/>
    </location>
</feature>
<evidence type="ECO:0000259" key="2">
    <source>
        <dbReference type="Pfam" id="PF21307"/>
    </source>
</evidence>
<protein>
    <recommendedName>
        <fullName evidence="6">Glycosyl hydrolase family 95 N-terminal domain-containing protein</fullName>
    </recommendedName>
</protein>
<evidence type="ECO:0000313" key="5">
    <source>
        <dbReference type="Proteomes" id="UP000419743"/>
    </source>
</evidence>
<dbReference type="PIRSF" id="PIRSF007663">
    <property type="entry name" value="UCP007663"/>
    <property type="match status" value="1"/>
</dbReference>
<dbReference type="Gene3D" id="1.50.10.10">
    <property type="match status" value="1"/>
</dbReference>
<dbReference type="Pfam" id="PF21307">
    <property type="entry name" value="Glyco_hydro_95_C"/>
    <property type="match status" value="1"/>
</dbReference>
<dbReference type="InterPro" id="IPR016518">
    <property type="entry name" value="Alpha-L-fucosidase"/>
</dbReference>
<feature type="domain" description="Alpha fucosidase A-like C-terminal" evidence="2">
    <location>
        <begin position="747"/>
        <end position="804"/>
    </location>
</feature>
<dbReference type="GO" id="GO:0005975">
    <property type="term" value="P:carbohydrate metabolic process"/>
    <property type="evidence" value="ECO:0007669"/>
    <property type="project" value="InterPro"/>
</dbReference>
<dbReference type="GO" id="GO:0004560">
    <property type="term" value="F:alpha-L-fucosidase activity"/>
    <property type="evidence" value="ECO:0007669"/>
    <property type="project" value="InterPro"/>
</dbReference>
<evidence type="ECO:0000313" key="4">
    <source>
        <dbReference type="EMBL" id="VZO36548.1"/>
    </source>
</evidence>
<keyword evidence="5" id="KW-1185">Reference proteome</keyword>
<dbReference type="PANTHER" id="PTHR31084">
    <property type="entry name" value="ALPHA-L-FUCOSIDASE 2"/>
    <property type="match status" value="1"/>
</dbReference>
<dbReference type="Pfam" id="PF22124">
    <property type="entry name" value="Glyco_hydro_95_cat"/>
    <property type="match status" value="1"/>
</dbReference>
<dbReference type="SUPFAM" id="SSF48208">
    <property type="entry name" value="Six-hairpin glycosidases"/>
    <property type="match status" value="1"/>
</dbReference>
<evidence type="ECO:0000259" key="3">
    <source>
        <dbReference type="Pfam" id="PF22124"/>
    </source>
</evidence>
<dbReference type="RefSeq" id="WP_197522410.1">
    <property type="nucleotide sequence ID" value="NZ_CACRYJ010000024.1"/>
</dbReference>
<evidence type="ECO:0008006" key="6">
    <source>
        <dbReference type="Google" id="ProtNLM"/>
    </source>
</evidence>
<dbReference type="InterPro" id="IPR012341">
    <property type="entry name" value="6hp_glycosidase-like_sf"/>
</dbReference>
<dbReference type="Gene3D" id="2.70.98.50">
    <property type="entry name" value="putative glycoside hydrolase family protein from bacillus halodurans"/>
    <property type="match status" value="1"/>
</dbReference>
<gene>
    <name evidence="4" type="ORF">HALOF300_01752</name>
</gene>